<feature type="region of interest" description="Disordered" evidence="1">
    <location>
        <begin position="32"/>
        <end position="83"/>
    </location>
</feature>
<dbReference type="Proteomes" id="UP000053958">
    <property type="component" value="Unassembled WGS sequence"/>
</dbReference>
<evidence type="ECO:0000313" key="3">
    <source>
        <dbReference type="Proteomes" id="UP000053958"/>
    </source>
</evidence>
<dbReference type="AlphaFoldDB" id="A0A0F4YKE3"/>
<sequence>MVDRRRSQADDKEDKYAAGVARATGELVLRDRKNNRPGCVKESKQLETDRPPFPGGIPGSRRCRDCRPKRDGESAQPAGSFREGATGLCQMTRRWRWLRARKEQEQQAVFGKEQSSMVRDLTQLRRKERRSDRRLRHFPPPDAPRKQACAPAPTGVTHHRPPCFRLFFLRAGTLHPGTLRLVHPQASRLIILCKQQQAFLPQAEMLQSAPVSPEAVLIPRS</sequence>
<feature type="compositionally biased region" description="Basic and acidic residues" evidence="1">
    <location>
        <begin position="62"/>
        <end position="73"/>
    </location>
</feature>
<organism evidence="2 3">
    <name type="scientific">Rasamsonia emersonii (strain ATCC 16479 / CBS 393.64 / IMI 116815)</name>
    <dbReference type="NCBI Taxonomy" id="1408163"/>
    <lineage>
        <taxon>Eukaryota</taxon>
        <taxon>Fungi</taxon>
        <taxon>Dikarya</taxon>
        <taxon>Ascomycota</taxon>
        <taxon>Pezizomycotina</taxon>
        <taxon>Eurotiomycetes</taxon>
        <taxon>Eurotiomycetidae</taxon>
        <taxon>Eurotiales</taxon>
        <taxon>Trichocomaceae</taxon>
        <taxon>Rasamsonia</taxon>
    </lineage>
</organism>
<feature type="compositionally biased region" description="Basic and acidic residues" evidence="1">
    <location>
        <begin position="32"/>
        <end position="50"/>
    </location>
</feature>
<dbReference type="EMBL" id="LASV01000467">
    <property type="protein sequence ID" value="KKA18331.1"/>
    <property type="molecule type" value="Genomic_DNA"/>
</dbReference>
<name>A0A0F4YKE3_RASE3</name>
<accession>A0A0F4YKE3</accession>
<evidence type="ECO:0000256" key="1">
    <source>
        <dbReference type="SAM" id="MobiDB-lite"/>
    </source>
</evidence>
<dbReference type="GeneID" id="25319981"/>
<dbReference type="RefSeq" id="XP_013324943.1">
    <property type="nucleotide sequence ID" value="XM_013469489.1"/>
</dbReference>
<reference evidence="2 3" key="1">
    <citation type="submission" date="2015-04" db="EMBL/GenBank/DDBJ databases">
        <authorList>
            <person name="Heijne W.H."/>
            <person name="Fedorova N.D."/>
            <person name="Nierman W.C."/>
            <person name="Vollebregt A.W."/>
            <person name="Zhao Z."/>
            <person name="Wu L."/>
            <person name="Kumar M."/>
            <person name="Stam H."/>
            <person name="van den Berg M.A."/>
            <person name="Pel H.J."/>
        </authorList>
    </citation>
    <scope>NUCLEOTIDE SEQUENCE [LARGE SCALE GENOMIC DNA]</scope>
    <source>
        <strain evidence="2 3">CBS 393.64</strain>
    </source>
</reference>
<feature type="region of interest" description="Disordered" evidence="1">
    <location>
        <begin position="127"/>
        <end position="155"/>
    </location>
</feature>
<proteinExistence type="predicted"/>
<evidence type="ECO:0000313" key="2">
    <source>
        <dbReference type="EMBL" id="KKA18331.1"/>
    </source>
</evidence>
<gene>
    <name evidence="2" type="ORF">T310_7715</name>
</gene>
<protein>
    <submittedName>
        <fullName evidence="2">Uncharacterized protein</fullName>
    </submittedName>
</protein>
<keyword evidence="3" id="KW-1185">Reference proteome</keyword>
<comment type="caution">
    <text evidence="2">The sequence shown here is derived from an EMBL/GenBank/DDBJ whole genome shotgun (WGS) entry which is preliminary data.</text>
</comment>